<dbReference type="GO" id="GO:0004534">
    <property type="term" value="F:5'-3' RNA exonuclease activity"/>
    <property type="evidence" value="ECO:0007669"/>
    <property type="project" value="TreeGrafter"/>
</dbReference>
<dbReference type="InterPro" id="IPR016195">
    <property type="entry name" value="Pol/histidinol_Pase-like"/>
</dbReference>
<proteinExistence type="predicted"/>
<dbReference type="PANTHER" id="PTHR42924">
    <property type="entry name" value="EXONUCLEASE"/>
    <property type="match status" value="1"/>
</dbReference>
<evidence type="ECO:0000259" key="1">
    <source>
        <dbReference type="SMART" id="SM00481"/>
    </source>
</evidence>
<feature type="domain" description="Polymerase/histidinol phosphatase N-terminal" evidence="1">
    <location>
        <begin position="3"/>
        <end position="68"/>
    </location>
</feature>
<dbReference type="Proteomes" id="UP000798488">
    <property type="component" value="Unassembled WGS sequence"/>
</dbReference>
<dbReference type="GO" id="GO:0035312">
    <property type="term" value="F:5'-3' DNA exonuclease activity"/>
    <property type="evidence" value="ECO:0007669"/>
    <property type="project" value="TreeGrafter"/>
</dbReference>
<organism evidence="2 3">
    <name type="scientific">Sporotomaculum syntrophicum</name>
    <dbReference type="NCBI Taxonomy" id="182264"/>
    <lineage>
        <taxon>Bacteria</taxon>
        <taxon>Bacillati</taxon>
        <taxon>Bacillota</taxon>
        <taxon>Clostridia</taxon>
        <taxon>Eubacteriales</taxon>
        <taxon>Desulfallaceae</taxon>
        <taxon>Sporotomaculum</taxon>
    </lineage>
</organism>
<accession>A0A9D3AYB9</accession>
<dbReference type="OrthoDB" id="9804333at2"/>
<dbReference type="Gene3D" id="3.20.20.140">
    <property type="entry name" value="Metal-dependent hydrolases"/>
    <property type="match status" value="1"/>
</dbReference>
<dbReference type="RefSeq" id="WP_161822675.1">
    <property type="nucleotide sequence ID" value="NZ_LSRS01000005.1"/>
</dbReference>
<dbReference type="PANTHER" id="PTHR42924:SF3">
    <property type="entry name" value="POLYMERASE_HISTIDINOL PHOSPHATASE N-TERMINAL DOMAIN-CONTAINING PROTEIN"/>
    <property type="match status" value="1"/>
</dbReference>
<evidence type="ECO:0000313" key="2">
    <source>
        <dbReference type="EMBL" id="KAF1084613.1"/>
    </source>
</evidence>
<gene>
    <name evidence="2" type="ORF">SPSYN_02391</name>
</gene>
<dbReference type="SMART" id="SM00481">
    <property type="entry name" value="POLIIIAc"/>
    <property type="match status" value="1"/>
</dbReference>
<protein>
    <submittedName>
        <fullName evidence="2">Error-prone DNA polymerase</fullName>
    </submittedName>
</protein>
<dbReference type="Pfam" id="PF02811">
    <property type="entry name" value="PHP"/>
    <property type="match status" value="1"/>
</dbReference>
<dbReference type="CDD" id="cd07438">
    <property type="entry name" value="PHP_HisPPase_AMP"/>
    <property type="match status" value="1"/>
</dbReference>
<dbReference type="InterPro" id="IPR003141">
    <property type="entry name" value="Pol/His_phosphatase_N"/>
</dbReference>
<reference evidence="2" key="1">
    <citation type="submission" date="2016-02" db="EMBL/GenBank/DDBJ databases">
        <title>Draft Genome Sequence of Sporotomaculum syntrophicum Strain FB, a Syntrophic Benzoate Degrader.</title>
        <authorList>
            <person name="Nobu M.K."/>
            <person name="Narihiro T."/>
            <person name="Qiu Y.-L."/>
            <person name="Ohashi A."/>
            <person name="Liu W.-T."/>
            <person name="Yuji S."/>
        </authorList>
    </citation>
    <scope>NUCLEOTIDE SEQUENCE</scope>
    <source>
        <strain evidence="2">FB</strain>
    </source>
</reference>
<name>A0A9D3AYB9_9FIRM</name>
<dbReference type="InterPro" id="IPR052018">
    <property type="entry name" value="PHP_domain"/>
</dbReference>
<evidence type="ECO:0000313" key="3">
    <source>
        <dbReference type="Proteomes" id="UP000798488"/>
    </source>
</evidence>
<sequence>MFADLHIHTTSSDGASSPNEVVRMAVQANLRAVSITDHDTMEGICQAKLEAALYGIDVLDGVELSTEHDGMEIHILAYCVEPENSVLQKHLNLFRAARLSRARKIVAKLQHMGINIGYDQVLRYAGSGSVGRPHIAQALQAIGKVSSVTEAFEQYIGVGKPAYEPRLKYHPVEMVKLIRRLGGVPVLAHPGISCGEDFIRTLIDAGLQGLEVYHPKQTSEMEAYYLGLCRQHNLLGTGGSDFHGVGATGHGRLGEAKVPYTVVIQLRALAAENVK</sequence>
<dbReference type="Gene3D" id="1.10.150.650">
    <property type="match status" value="1"/>
</dbReference>
<dbReference type="EMBL" id="LSRS01000005">
    <property type="protein sequence ID" value="KAF1084613.1"/>
    <property type="molecule type" value="Genomic_DNA"/>
</dbReference>
<dbReference type="InterPro" id="IPR004013">
    <property type="entry name" value="PHP_dom"/>
</dbReference>
<keyword evidence="3" id="KW-1185">Reference proteome</keyword>
<dbReference type="AlphaFoldDB" id="A0A9D3AYB9"/>
<dbReference type="SUPFAM" id="SSF89550">
    <property type="entry name" value="PHP domain-like"/>
    <property type="match status" value="1"/>
</dbReference>
<comment type="caution">
    <text evidence="2">The sequence shown here is derived from an EMBL/GenBank/DDBJ whole genome shotgun (WGS) entry which is preliminary data.</text>
</comment>